<evidence type="ECO:0000259" key="3">
    <source>
        <dbReference type="Pfam" id="PF25137"/>
    </source>
</evidence>
<feature type="domain" description="Alcohol dehydrogenase iron-type/glycerol dehydrogenase GldA" evidence="2">
    <location>
        <begin position="7"/>
        <end position="175"/>
    </location>
</feature>
<dbReference type="InterPro" id="IPR018211">
    <property type="entry name" value="ADH_Fe_CS"/>
</dbReference>
<keyword evidence="1" id="KW-0560">Oxidoreductase</keyword>
<dbReference type="EMBL" id="JACRSX010000005">
    <property type="protein sequence ID" value="MBC8562187.1"/>
    <property type="molecule type" value="Genomic_DNA"/>
</dbReference>
<dbReference type="Pfam" id="PF25137">
    <property type="entry name" value="ADH_Fe_C"/>
    <property type="match status" value="1"/>
</dbReference>
<proteinExistence type="predicted"/>
<dbReference type="Gene3D" id="1.20.1090.10">
    <property type="entry name" value="Dehydroquinate synthase-like - alpha domain"/>
    <property type="match status" value="1"/>
</dbReference>
<dbReference type="PROSITE" id="PS00913">
    <property type="entry name" value="ADH_IRON_1"/>
    <property type="match status" value="1"/>
</dbReference>
<dbReference type="InterPro" id="IPR034802">
    <property type="entry name" value="NADPH_BDH"/>
</dbReference>
<dbReference type="PANTHER" id="PTHR11496">
    <property type="entry name" value="ALCOHOL DEHYDROGENASE"/>
    <property type="match status" value="1"/>
</dbReference>
<evidence type="ECO:0000313" key="4">
    <source>
        <dbReference type="EMBL" id="MBC8562187.1"/>
    </source>
</evidence>
<dbReference type="RefSeq" id="WP_249297687.1">
    <property type="nucleotide sequence ID" value="NZ_JACRSX010000005.1"/>
</dbReference>
<dbReference type="CDD" id="cd08179">
    <property type="entry name" value="NADPH_BDH"/>
    <property type="match status" value="1"/>
</dbReference>
<feature type="domain" description="Fe-containing alcohol dehydrogenase-like C-terminal" evidence="3">
    <location>
        <begin position="187"/>
        <end position="396"/>
    </location>
</feature>
<protein>
    <submittedName>
        <fullName evidence="4">Iron-containing alcohol dehydrogenase</fullName>
    </submittedName>
</protein>
<keyword evidence="5" id="KW-1185">Reference proteome</keyword>
<dbReference type="InterPro" id="IPR001670">
    <property type="entry name" value="ADH_Fe/GldA"/>
</dbReference>
<evidence type="ECO:0000313" key="5">
    <source>
        <dbReference type="Proteomes" id="UP000606193"/>
    </source>
</evidence>
<organism evidence="4 5">
    <name type="scientific">Jutongia huaianensis</name>
    <dbReference type="NCBI Taxonomy" id="2763668"/>
    <lineage>
        <taxon>Bacteria</taxon>
        <taxon>Bacillati</taxon>
        <taxon>Bacillota</taxon>
        <taxon>Clostridia</taxon>
        <taxon>Lachnospirales</taxon>
        <taxon>Lachnospiraceae</taxon>
        <taxon>Jutongia</taxon>
    </lineage>
</organism>
<dbReference type="Gene3D" id="3.40.50.1970">
    <property type="match status" value="1"/>
</dbReference>
<accession>A0ABR7N0P7</accession>
<reference evidence="4 5" key="1">
    <citation type="submission" date="2020-08" db="EMBL/GenBank/DDBJ databases">
        <title>Genome public.</title>
        <authorList>
            <person name="Liu C."/>
            <person name="Sun Q."/>
        </authorList>
    </citation>
    <scope>NUCLEOTIDE SEQUENCE [LARGE SCALE GENOMIC DNA]</scope>
    <source>
        <strain evidence="4 5">NSJ-37</strain>
    </source>
</reference>
<sequence>MARFTLPRDLYHGKGALEALKDFEGKKAIICVGGGSMKRNGFLDKAIGYLKEAGMEVDLIEGIEPDPSVETVMKGAAKMQEFQPDWIVAMGGGSPIDAAKAMWIKYEYPDVTFEDMCKVFGLPKLRTKAKFCAISSTSGTATEVTAFSIITDYEKGIKYPIADFEITPDVAIVDPELAETMPKKLVAHTGMDAMTHAIEAYVSTANCDYTDPLALHAIKMIQRDLVGSYEGDMEKRDSMHNAQCLAGMAFSNALLGIVHSMAHKTGAAFADYGAHIIHGAANAMYLPKVIAFNAKDATAKERYGEIADFMKLGGSNDDEKIELLIKYLRGMNDALNIPHCIKNYGPDSYPTEEGFVPEKVFLERLPEIAANAILDACTGSNPRQPSQEEMEKLLKCCYYDTEVDF</sequence>
<dbReference type="SUPFAM" id="SSF56796">
    <property type="entry name" value="Dehydroquinate synthase-like"/>
    <property type="match status" value="1"/>
</dbReference>
<evidence type="ECO:0000259" key="2">
    <source>
        <dbReference type="Pfam" id="PF00465"/>
    </source>
</evidence>
<dbReference type="InterPro" id="IPR056798">
    <property type="entry name" value="ADH_Fe_C"/>
</dbReference>
<dbReference type="InterPro" id="IPR039697">
    <property type="entry name" value="Alcohol_dehydrogenase_Fe"/>
</dbReference>
<dbReference type="Proteomes" id="UP000606193">
    <property type="component" value="Unassembled WGS sequence"/>
</dbReference>
<dbReference type="PANTHER" id="PTHR11496:SF83">
    <property type="entry name" value="HYDROXYACID-OXOACID TRANSHYDROGENASE, MITOCHONDRIAL"/>
    <property type="match status" value="1"/>
</dbReference>
<evidence type="ECO:0000256" key="1">
    <source>
        <dbReference type="ARBA" id="ARBA00023002"/>
    </source>
</evidence>
<dbReference type="Pfam" id="PF00465">
    <property type="entry name" value="Fe-ADH"/>
    <property type="match status" value="1"/>
</dbReference>
<name>A0ABR7N0P7_9FIRM</name>
<comment type="caution">
    <text evidence="4">The sequence shown here is derived from an EMBL/GenBank/DDBJ whole genome shotgun (WGS) entry which is preliminary data.</text>
</comment>
<gene>
    <name evidence="4" type="ORF">H8704_06020</name>
</gene>